<dbReference type="Proteomes" id="UP000716322">
    <property type="component" value="Unassembled WGS sequence"/>
</dbReference>
<evidence type="ECO:0000313" key="3">
    <source>
        <dbReference type="Proteomes" id="UP000716322"/>
    </source>
</evidence>
<gene>
    <name evidence="2" type="ORF">HAV22_00815</name>
</gene>
<proteinExistence type="predicted"/>
<dbReference type="RefSeq" id="WP_166855530.1">
    <property type="nucleotide sequence ID" value="NZ_JAAQOM010000001.1"/>
</dbReference>
<name>A0ABX0P6H6_9BURK</name>
<comment type="caution">
    <text evidence="2">The sequence shown here is derived from an EMBL/GenBank/DDBJ whole genome shotgun (WGS) entry which is preliminary data.</text>
</comment>
<accession>A0ABX0P6H6</accession>
<sequence>MRITDPGLARPAATAALQRCRRDLRARVARLRAQPDDLFSQEFPAVVTAVEAGFRHEETLLELLGDTCLHPRRADHAIILCALHRTLSQVEGGDVALGRQVADALDAVLALTCEPAPAHAPGRAPPRRHARPRRDLVHHAH</sequence>
<evidence type="ECO:0000256" key="1">
    <source>
        <dbReference type="SAM" id="MobiDB-lite"/>
    </source>
</evidence>
<keyword evidence="3" id="KW-1185">Reference proteome</keyword>
<dbReference type="EMBL" id="JAAQOM010000001">
    <property type="protein sequence ID" value="NIA52194.1"/>
    <property type="molecule type" value="Genomic_DNA"/>
</dbReference>
<feature type="region of interest" description="Disordered" evidence="1">
    <location>
        <begin position="116"/>
        <end position="141"/>
    </location>
</feature>
<evidence type="ECO:0000313" key="2">
    <source>
        <dbReference type="EMBL" id="NIA52194.1"/>
    </source>
</evidence>
<organism evidence="2 3">
    <name type="scientific">Telluria antibiotica</name>
    <dbReference type="NCBI Taxonomy" id="2717319"/>
    <lineage>
        <taxon>Bacteria</taxon>
        <taxon>Pseudomonadati</taxon>
        <taxon>Pseudomonadota</taxon>
        <taxon>Betaproteobacteria</taxon>
        <taxon>Burkholderiales</taxon>
        <taxon>Oxalobacteraceae</taxon>
        <taxon>Telluria group</taxon>
        <taxon>Telluria</taxon>
    </lineage>
</organism>
<reference evidence="2 3" key="1">
    <citation type="submission" date="2020-03" db="EMBL/GenBank/DDBJ databases">
        <title>Genome sequence of strain Massilia sp. TW-1.</title>
        <authorList>
            <person name="Chaudhary D.K."/>
        </authorList>
    </citation>
    <scope>NUCLEOTIDE SEQUENCE [LARGE SCALE GENOMIC DNA]</scope>
    <source>
        <strain evidence="2 3">TW-1</strain>
    </source>
</reference>
<protein>
    <submittedName>
        <fullName evidence="2">Uncharacterized protein</fullName>
    </submittedName>
</protein>